<evidence type="ECO:0000313" key="3">
    <source>
        <dbReference type="EMBL" id="TSC93203.1"/>
    </source>
</evidence>
<protein>
    <submittedName>
        <fullName evidence="3">Twitching motility protein</fullName>
    </submittedName>
</protein>
<dbReference type="InterPro" id="IPR006321">
    <property type="entry name" value="PilT/PilU"/>
</dbReference>
<dbReference type="GO" id="GO:0005524">
    <property type="term" value="F:ATP binding"/>
    <property type="evidence" value="ECO:0007669"/>
    <property type="project" value="InterPro"/>
</dbReference>
<reference evidence="3 4" key="1">
    <citation type="submission" date="2017-07" db="EMBL/GenBank/DDBJ databases">
        <title>Mechanisms for carbon and nitrogen cycling indicate functional differentiation within the Candidate Phyla Radiation.</title>
        <authorList>
            <person name="Danczak R.E."/>
            <person name="Johnston M.D."/>
            <person name="Kenah C."/>
            <person name="Slattery M."/>
            <person name="Wrighton K.C."/>
            <person name="Wilkins M.J."/>
        </authorList>
    </citation>
    <scope>NUCLEOTIDE SEQUENCE [LARGE SCALE GENOMIC DNA]</scope>
    <source>
        <strain evidence="3">Licking1014_7</strain>
    </source>
</reference>
<dbReference type="Gene3D" id="3.40.50.300">
    <property type="entry name" value="P-loop containing nucleotide triphosphate hydrolases"/>
    <property type="match status" value="1"/>
</dbReference>
<dbReference type="InterPro" id="IPR027417">
    <property type="entry name" value="P-loop_NTPase"/>
</dbReference>
<dbReference type="AlphaFoldDB" id="A0A554LK09"/>
<comment type="caution">
    <text evidence="3">The sequence shown here is derived from an EMBL/GenBank/DDBJ whole genome shotgun (WGS) entry which is preliminary data.</text>
</comment>
<dbReference type="Pfam" id="PF00437">
    <property type="entry name" value="T2SSE"/>
    <property type="match status" value="1"/>
</dbReference>
<dbReference type="Proteomes" id="UP000315689">
    <property type="component" value="Unassembled WGS sequence"/>
</dbReference>
<sequence length="355" mass="39134">MQIINEKLVQFIDEALRFQASDILLMTGVFPSIRINGNLRAISNTTALAQGEMDDILKSILSDETYQKFLKDKEADFSFSHPKVRFRGNAYMQRGKPAVSLRIIPRQIPNFQQLGLPPIVEKIASHSQGFVLVTGPTGHGKSTTLASIIEHINQNQASHIITIEDPVEFEFVNQKSIISQRQVGVDTESFSRALKSVLREDPNVILIGEMRDLESVKSALTIAETGHLVLSTLHTNSASQSIDRIIDIFPSGEQQQVRQQLASTLLGVFSQRLLPRASGKGRILASEVLITNSATRSLIREGKVHQIDNVISTSAAEGMINLDKVLAELVSQGEITLETALSWAVDANTVKQLVY</sequence>
<evidence type="ECO:0000256" key="1">
    <source>
        <dbReference type="ARBA" id="ARBA00006611"/>
    </source>
</evidence>
<proteinExistence type="inferred from homology"/>
<evidence type="ECO:0000259" key="2">
    <source>
        <dbReference type="SMART" id="SM00382"/>
    </source>
</evidence>
<dbReference type="SUPFAM" id="SSF52540">
    <property type="entry name" value="P-loop containing nucleoside triphosphate hydrolases"/>
    <property type="match status" value="1"/>
</dbReference>
<dbReference type="EMBL" id="VMGK01000005">
    <property type="protein sequence ID" value="TSC93203.1"/>
    <property type="molecule type" value="Genomic_DNA"/>
</dbReference>
<dbReference type="InterPro" id="IPR001482">
    <property type="entry name" value="T2SS/T4SS_dom"/>
</dbReference>
<dbReference type="InterPro" id="IPR003593">
    <property type="entry name" value="AAA+_ATPase"/>
</dbReference>
<accession>A0A554LK09</accession>
<dbReference type="NCBIfam" id="TIGR01420">
    <property type="entry name" value="pilT_fam"/>
    <property type="match status" value="1"/>
</dbReference>
<comment type="similarity">
    <text evidence="1">Belongs to the GSP E family.</text>
</comment>
<gene>
    <name evidence="3" type="ORF">CEN89_213</name>
</gene>
<dbReference type="PANTHER" id="PTHR30486">
    <property type="entry name" value="TWITCHING MOTILITY PROTEIN PILT"/>
    <property type="match status" value="1"/>
</dbReference>
<name>A0A554LK09_9BACT</name>
<evidence type="ECO:0000313" key="4">
    <source>
        <dbReference type="Proteomes" id="UP000315689"/>
    </source>
</evidence>
<dbReference type="InterPro" id="IPR050921">
    <property type="entry name" value="T4SS_GSP_E_ATPase"/>
</dbReference>
<dbReference type="SMART" id="SM00382">
    <property type="entry name" value="AAA"/>
    <property type="match status" value="1"/>
</dbReference>
<organism evidence="3 4">
    <name type="scientific">Candidatus Berkelbacteria bacterium Licking1014_7</name>
    <dbReference type="NCBI Taxonomy" id="2017147"/>
    <lineage>
        <taxon>Bacteria</taxon>
        <taxon>Candidatus Berkelbacteria</taxon>
    </lineage>
</organism>
<dbReference type="Gene3D" id="3.30.450.90">
    <property type="match status" value="1"/>
</dbReference>
<feature type="domain" description="AAA+ ATPase" evidence="2">
    <location>
        <begin position="127"/>
        <end position="261"/>
    </location>
</feature>
<dbReference type="GO" id="GO:0016887">
    <property type="term" value="F:ATP hydrolysis activity"/>
    <property type="evidence" value="ECO:0007669"/>
    <property type="project" value="InterPro"/>
</dbReference>
<dbReference type="CDD" id="cd01131">
    <property type="entry name" value="PilT"/>
    <property type="match status" value="1"/>
</dbReference>